<dbReference type="RefSeq" id="XP_020072812.1">
    <property type="nucleotide sequence ID" value="XM_020213480.1"/>
</dbReference>
<accession>A0A0H5BYP8</accession>
<name>A0A0H5BYP8_CYBJN</name>
<sequence>MVSEAEVLTAFLLERLDFDELFPEGKFSKNFNNAPDEMVQEFHKTLKRRYLRRLDRVNAVVQQISNDEAKRIKISEEELAKNKTAKADTDDIVVRLDDVSKLLDKEIESLEQEVSKEQRSLEDLLAELENVAIPKTESIDKESLSRLIELLEKFESLQE</sequence>
<accession>A0A1E4S8H8</accession>
<feature type="coiled-coil region" evidence="1">
    <location>
        <begin position="93"/>
        <end position="131"/>
    </location>
</feature>
<evidence type="ECO:0000313" key="4">
    <source>
        <dbReference type="Proteomes" id="UP000038830"/>
    </source>
</evidence>
<dbReference type="EMBL" id="CDQK01000001">
    <property type="protein sequence ID" value="CEP20486.1"/>
    <property type="molecule type" value="Genomic_DNA"/>
</dbReference>
<protein>
    <submittedName>
        <fullName evidence="2">Uncharacterized protein</fullName>
    </submittedName>
</protein>
<organism evidence="2 4">
    <name type="scientific">Cyberlindnera jadinii (strain ATCC 18201 / CBS 1600 / BCRC 20928 / JCM 3617 / NBRC 0987 / NRRL Y-1542)</name>
    <name type="common">Torula yeast</name>
    <name type="synonym">Candida utilis</name>
    <dbReference type="NCBI Taxonomy" id="983966"/>
    <lineage>
        <taxon>Eukaryota</taxon>
        <taxon>Fungi</taxon>
        <taxon>Dikarya</taxon>
        <taxon>Ascomycota</taxon>
        <taxon>Saccharomycotina</taxon>
        <taxon>Saccharomycetes</taxon>
        <taxon>Phaffomycetales</taxon>
        <taxon>Phaffomycetaceae</taxon>
        <taxon>Cyberlindnera</taxon>
    </lineage>
</organism>
<evidence type="ECO:0000256" key="1">
    <source>
        <dbReference type="SAM" id="Coils"/>
    </source>
</evidence>
<gene>
    <name evidence="2" type="ORF">BN1211_0365</name>
    <name evidence="3" type="ORF">CYBJADRAFT_159787</name>
</gene>
<dbReference type="Proteomes" id="UP000094389">
    <property type="component" value="Unassembled WGS sequence"/>
</dbReference>
<dbReference type="GeneID" id="30987876"/>
<keyword evidence="1" id="KW-0175">Coiled coil</keyword>
<dbReference type="EMBL" id="KV453925">
    <property type="protein sequence ID" value="ODV75773.1"/>
    <property type="molecule type" value="Genomic_DNA"/>
</dbReference>
<dbReference type="Proteomes" id="UP000038830">
    <property type="component" value="Unassembled WGS sequence"/>
</dbReference>
<reference evidence="4" key="2">
    <citation type="journal article" date="2015" name="J. Biotechnol.">
        <title>The structure of the Cyberlindnera jadinii genome and its relation to Candida utilis analyzed by the occurrence of single nucleotide polymorphisms.</title>
        <authorList>
            <person name="Rupp O."/>
            <person name="Brinkrolf K."/>
            <person name="Buerth C."/>
            <person name="Kunigo M."/>
            <person name="Schneider J."/>
            <person name="Jaenicke S."/>
            <person name="Goesmann A."/>
            <person name="Puehler A."/>
            <person name="Jaeger K.-E."/>
            <person name="Ernst J.F."/>
        </authorList>
    </citation>
    <scope>NUCLEOTIDE SEQUENCE [LARGE SCALE GENOMIC DNA]</scope>
    <source>
        <strain evidence="4">ATCC 18201 / CBS 1600 / BCRC 20928 / JCM 3617 / NBRC 0987 / NRRL Y-1542</strain>
    </source>
</reference>
<evidence type="ECO:0000313" key="3">
    <source>
        <dbReference type="EMBL" id="ODV75773.1"/>
    </source>
</evidence>
<reference evidence="3 5" key="3">
    <citation type="journal article" date="2016" name="Proc. Natl. Acad. Sci. U.S.A.">
        <title>Comparative genomics of biotechnologically important yeasts.</title>
        <authorList>
            <person name="Riley R."/>
            <person name="Haridas S."/>
            <person name="Wolfe K.H."/>
            <person name="Lopes M.R."/>
            <person name="Hittinger C.T."/>
            <person name="Goeker M."/>
            <person name="Salamov A.A."/>
            <person name="Wisecaver J.H."/>
            <person name="Long T.M."/>
            <person name="Calvey C.H."/>
            <person name="Aerts A.L."/>
            <person name="Barry K.W."/>
            <person name="Choi C."/>
            <person name="Clum A."/>
            <person name="Coughlan A.Y."/>
            <person name="Deshpande S."/>
            <person name="Douglass A.P."/>
            <person name="Hanson S.J."/>
            <person name="Klenk H.-P."/>
            <person name="LaButti K.M."/>
            <person name="Lapidus A."/>
            <person name="Lindquist E.A."/>
            <person name="Lipzen A.M."/>
            <person name="Meier-Kolthoff J.P."/>
            <person name="Ohm R.A."/>
            <person name="Otillar R.P."/>
            <person name="Pangilinan J.L."/>
            <person name="Peng Y."/>
            <person name="Rokas A."/>
            <person name="Rosa C.A."/>
            <person name="Scheuner C."/>
            <person name="Sibirny A.A."/>
            <person name="Slot J.C."/>
            <person name="Stielow J.B."/>
            <person name="Sun H."/>
            <person name="Kurtzman C.P."/>
            <person name="Blackwell M."/>
            <person name="Grigoriev I.V."/>
            <person name="Jeffries T.W."/>
        </authorList>
    </citation>
    <scope>NUCLEOTIDE SEQUENCE [LARGE SCALE GENOMIC DNA]</scope>
    <source>
        <strain evidence="5">ATCC 18201 / CBS 1600 / BCRC 20928 / JCM 3617 / NBRC 0987 / NRRL Y-1542</strain>
        <strain evidence="3">NRRL Y-1542</strain>
    </source>
</reference>
<evidence type="ECO:0000313" key="2">
    <source>
        <dbReference type="EMBL" id="CEP20486.1"/>
    </source>
</evidence>
<proteinExistence type="predicted"/>
<reference evidence="2" key="1">
    <citation type="submission" date="2014-12" db="EMBL/GenBank/DDBJ databases">
        <authorList>
            <person name="Jaenicke S."/>
        </authorList>
    </citation>
    <scope>NUCLEOTIDE SEQUENCE [LARGE SCALE GENOMIC DNA]</scope>
    <source>
        <strain evidence="2">CBS1600</strain>
    </source>
</reference>
<evidence type="ECO:0000313" key="5">
    <source>
        <dbReference type="Proteomes" id="UP000094389"/>
    </source>
</evidence>
<dbReference type="AlphaFoldDB" id="A0A0H5BYP8"/>
<keyword evidence="5" id="KW-1185">Reference proteome</keyword>